<dbReference type="Proteomes" id="UP000029647">
    <property type="component" value="Unassembled WGS sequence"/>
</dbReference>
<evidence type="ECO:0000313" key="1">
    <source>
        <dbReference type="EMBL" id="GAL73941.1"/>
    </source>
</evidence>
<accession>A0A090WAF6</accession>
<gene>
    <name evidence="1" type="ORF">JCM19275_2788</name>
</gene>
<comment type="caution">
    <text evidence="1">The sequence shown here is derived from an EMBL/GenBank/DDBJ whole genome shotgun (WGS) entry which is preliminary data.</text>
</comment>
<proteinExistence type="predicted"/>
<protein>
    <submittedName>
        <fullName evidence="1">Uncharacterized protein</fullName>
    </submittedName>
</protein>
<name>A0A090WAF6_NONUL</name>
<evidence type="ECO:0000313" key="2">
    <source>
        <dbReference type="Proteomes" id="UP000029647"/>
    </source>
</evidence>
<dbReference type="EMBL" id="BBNT01000001">
    <property type="protein sequence ID" value="GAL73941.1"/>
    <property type="molecule type" value="Genomic_DNA"/>
</dbReference>
<dbReference type="AlphaFoldDB" id="A0A090WAF6"/>
<reference evidence="1 2" key="1">
    <citation type="journal article" date="2014" name="Genome Announc.">
        <title>Draft Genome Sequences of Marine Flavobacterium Nonlabens Strains NR17, NR24, NR27, NR32, NR33, and Ara13.</title>
        <authorList>
            <person name="Nakanishi M."/>
            <person name="Meirelles P."/>
            <person name="Suzuki R."/>
            <person name="Takatani N."/>
            <person name="Mino S."/>
            <person name="Suda W."/>
            <person name="Oshima K."/>
            <person name="Hattori M."/>
            <person name="Ohkuma M."/>
            <person name="Hosokawa M."/>
            <person name="Miyashita K."/>
            <person name="Thompson F.L."/>
            <person name="Niwa A."/>
            <person name="Sawabe T."/>
            <person name="Sawabe T."/>
        </authorList>
    </citation>
    <scope>NUCLEOTIDE SEQUENCE [LARGE SCALE GENOMIC DNA]</scope>
    <source>
        <strain evidence="2">JCM19275</strain>
    </source>
</reference>
<organism evidence="1 2">
    <name type="scientific">Nonlabens ulvanivorans</name>
    <name type="common">Persicivirga ulvanivorans</name>
    <dbReference type="NCBI Taxonomy" id="906888"/>
    <lineage>
        <taxon>Bacteria</taxon>
        <taxon>Pseudomonadati</taxon>
        <taxon>Bacteroidota</taxon>
        <taxon>Flavobacteriia</taxon>
        <taxon>Flavobacteriales</taxon>
        <taxon>Flavobacteriaceae</taxon>
        <taxon>Nonlabens</taxon>
    </lineage>
</organism>
<sequence>MSNNLFFNLLSLLSASKLLVKDGMISSINGTIVKTINGGVIYNADPL</sequence>